<reference evidence="7 8" key="1">
    <citation type="submission" date="2020-07" db="EMBL/GenBank/DDBJ databases">
        <title>Taxonomic revisions and descriptions of new bacterial species based on genomic comparisons in the high-G+C-content subgroup of the family Alcaligenaceae.</title>
        <authorList>
            <person name="Szabo A."/>
            <person name="Felfoldi T."/>
        </authorList>
    </citation>
    <scope>NUCLEOTIDE SEQUENCE [LARGE SCALE GENOMIC DNA]</scope>
    <source>
        <strain evidence="7 8">DSM 25667</strain>
    </source>
</reference>
<comment type="caution">
    <text evidence="7">The sequence shown here is derived from an EMBL/GenBank/DDBJ whole genome shotgun (WGS) entry which is preliminary data.</text>
</comment>
<keyword evidence="3" id="KW-0731">Sigma factor</keyword>
<dbReference type="Proteomes" id="UP000554144">
    <property type="component" value="Unassembled WGS sequence"/>
</dbReference>
<evidence type="ECO:0000259" key="5">
    <source>
        <dbReference type="Pfam" id="PF04542"/>
    </source>
</evidence>
<evidence type="ECO:0000256" key="3">
    <source>
        <dbReference type="ARBA" id="ARBA00023082"/>
    </source>
</evidence>
<dbReference type="Gene3D" id="1.10.1740.10">
    <property type="match status" value="1"/>
</dbReference>
<evidence type="ECO:0000313" key="7">
    <source>
        <dbReference type="EMBL" id="NYT85907.1"/>
    </source>
</evidence>
<dbReference type="NCBIfam" id="TIGR02937">
    <property type="entry name" value="sigma70-ECF"/>
    <property type="match status" value="1"/>
</dbReference>
<keyword evidence="8" id="KW-1185">Reference proteome</keyword>
<proteinExistence type="inferred from homology"/>
<dbReference type="Pfam" id="PF08281">
    <property type="entry name" value="Sigma70_r4_2"/>
    <property type="match status" value="1"/>
</dbReference>
<dbReference type="GO" id="GO:0003677">
    <property type="term" value="F:DNA binding"/>
    <property type="evidence" value="ECO:0007669"/>
    <property type="project" value="InterPro"/>
</dbReference>
<organism evidence="7 8">
    <name type="scientific">Pollutimonas harenae</name>
    <dbReference type="NCBI Taxonomy" id="657015"/>
    <lineage>
        <taxon>Bacteria</taxon>
        <taxon>Pseudomonadati</taxon>
        <taxon>Pseudomonadota</taxon>
        <taxon>Betaproteobacteria</taxon>
        <taxon>Burkholderiales</taxon>
        <taxon>Alcaligenaceae</taxon>
        <taxon>Pollutimonas</taxon>
    </lineage>
</organism>
<dbReference type="GO" id="GO:0016987">
    <property type="term" value="F:sigma factor activity"/>
    <property type="evidence" value="ECO:0007669"/>
    <property type="project" value="UniProtKB-KW"/>
</dbReference>
<dbReference type="PANTHER" id="PTHR43133:SF62">
    <property type="entry name" value="RNA POLYMERASE SIGMA FACTOR SIGZ"/>
    <property type="match status" value="1"/>
</dbReference>
<dbReference type="InterPro" id="IPR036388">
    <property type="entry name" value="WH-like_DNA-bd_sf"/>
</dbReference>
<name>A0A853GUT6_9BURK</name>
<evidence type="ECO:0000256" key="1">
    <source>
        <dbReference type="ARBA" id="ARBA00010641"/>
    </source>
</evidence>
<dbReference type="GO" id="GO:0006352">
    <property type="term" value="P:DNA-templated transcription initiation"/>
    <property type="evidence" value="ECO:0007669"/>
    <property type="project" value="InterPro"/>
</dbReference>
<dbReference type="PANTHER" id="PTHR43133">
    <property type="entry name" value="RNA POLYMERASE ECF-TYPE SIGMA FACTO"/>
    <property type="match status" value="1"/>
</dbReference>
<dbReference type="RefSeq" id="WP_130039452.1">
    <property type="nucleotide sequence ID" value="NZ_JACCEV010000002.1"/>
</dbReference>
<dbReference type="Pfam" id="PF04542">
    <property type="entry name" value="Sigma70_r2"/>
    <property type="match status" value="1"/>
</dbReference>
<dbReference type="InterPro" id="IPR013324">
    <property type="entry name" value="RNA_pol_sigma_r3/r4-like"/>
</dbReference>
<dbReference type="AlphaFoldDB" id="A0A853GUT6"/>
<dbReference type="OrthoDB" id="9784272at2"/>
<gene>
    <name evidence="7" type="ORF">H0A62_09855</name>
</gene>
<keyword evidence="4" id="KW-0804">Transcription</keyword>
<dbReference type="SUPFAM" id="SSF88946">
    <property type="entry name" value="Sigma2 domain of RNA polymerase sigma factors"/>
    <property type="match status" value="1"/>
</dbReference>
<evidence type="ECO:0000313" key="8">
    <source>
        <dbReference type="Proteomes" id="UP000554144"/>
    </source>
</evidence>
<dbReference type="InterPro" id="IPR013249">
    <property type="entry name" value="RNA_pol_sigma70_r4_t2"/>
</dbReference>
<dbReference type="InterPro" id="IPR007627">
    <property type="entry name" value="RNA_pol_sigma70_r2"/>
</dbReference>
<keyword evidence="2" id="KW-0805">Transcription regulation</keyword>
<dbReference type="InterPro" id="IPR039425">
    <property type="entry name" value="RNA_pol_sigma-70-like"/>
</dbReference>
<comment type="similarity">
    <text evidence="1">Belongs to the sigma-70 factor family. ECF subfamily.</text>
</comment>
<dbReference type="Gene3D" id="1.10.10.10">
    <property type="entry name" value="Winged helix-like DNA-binding domain superfamily/Winged helix DNA-binding domain"/>
    <property type="match status" value="1"/>
</dbReference>
<feature type="domain" description="RNA polymerase sigma factor 70 region 4 type 2" evidence="6">
    <location>
        <begin position="117"/>
        <end position="167"/>
    </location>
</feature>
<dbReference type="EMBL" id="JACCEV010000002">
    <property type="protein sequence ID" value="NYT85907.1"/>
    <property type="molecule type" value="Genomic_DNA"/>
</dbReference>
<dbReference type="SUPFAM" id="SSF88659">
    <property type="entry name" value="Sigma3 and sigma4 domains of RNA polymerase sigma factors"/>
    <property type="match status" value="1"/>
</dbReference>
<protein>
    <submittedName>
        <fullName evidence="7">Sigma-70 family RNA polymerase sigma factor</fullName>
    </submittedName>
</protein>
<evidence type="ECO:0000259" key="6">
    <source>
        <dbReference type="Pfam" id="PF08281"/>
    </source>
</evidence>
<accession>A0A853GUT6</accession>
<dbReference type="InterPro" id="IPR013325">
    <property type="entry name" value="RNA_pol_sigma_r2"/>
</dbReference>
<evidence type="ECO:0000256" key="4">
    <source>
        <dbReference type="ARBA" id="ARBA00023163"/>
    </source>
</evidence>
<evidence type="ECO:0000256" key="2">
    <source>
        <dbReference type="ARBA" id="ARBA00023015"/>
    </source>
</evidence>
<dbReference type="InterPro" id="IPR014284">
    <property type="entry name" value="RNA_pol_sigma-70_dom"/>
</dbReference>
<feature type="domain" description="RNA polymerase sigma-70 region 2" evidence="5">
    <location>
        <begin position="26"/>
        <end position="94"/>
    </location>
</feature>
<sequence>MAVPLFDYDTALLACARGDQHAFQDLYLHEAPHMLALSLKMLGERAGAEDLVRDAFILIWKNAESFDPQTSSARAWMHSILRYRALARLRQTGRIRPGLAVWSEALPALPTTAEAGSLTHTLATLEDAPRQAILMAFYQGCHYEQISERLKVSTPNIKARVQQGLSKFTEQRQA</sequence>